<name>A0ABU1ES47_9FLAO</name>
<dbReference type="RefSeq" id="WP_309561845.1">
    <property type="nucleotide sequence ID" value="NZ_JAVJIU010000003.1"/>
</dbReference>
<keyword evidence="2" id="KW-1185">Reference proteome</keyword>
<organism evidence="1 2">
    <name type="scientific">Christiangramia sediminicola</name>
    <dbReference type="NCBI Taxonomy" id="3073267"/>
    <lineage>
        <taxon>Bacteria</taxon>
        <taxon>Pseudomonadati</taxon>
        <taxon>Bacteroidota</taxon>
        <taxon>Flavobacteriia</taxon>
        <taxon>Flavobacteriales</taxon>
        <taxon>Flavobacteriaceae</taxon>
        <taxon>Christiangramia</taxon>
    </lineage>
</organism>
<dbReference type="EMBL" id="JAVJIU010000003">
    <property type="protein sequence ID" value="MDR5590978.1"/>
    <property type="molecule type" value="Genomic_DNA"/>
</dbReference>
<reference evidence="2" key="1">
    <citation type="submission" date="2023-07" db="EMBL/GenBank/DDBJ databases">
        <title>Christiangramia sp. SM2212., a novel bacterium of the family Flavobacteriaceae isolated from the sea sediment.</title>
        <authorList>
            <person name="Wang J."/>
            <person name="Zhang X."/>
        </authorList>
    </citation>
    <scope>NUCLEOTIDE SEQUENCE [LARGE SCALE GENOMIC DNA]</scope>
    <source>
        <strain evidence="2">SM2212</strain>
    </source>
</reference>
<accession>A0ABU1ES47</accession>
<proteinExistence type="predicted"/>
<protein>
    <recommendedName>
        <fullName evidence="3">SGNH/GDSL hydrolase family protein</fullName>
    </recommendedName>
</protein>
<sequence length="348" mass="39397">MNLKTSLLIALGLSLAAIVAWEIYWRNQGYFPNLDSDNELWALQRAKIPDRSEEDVVLVGSSRIFFDIQLQTWKDITGRMPVQLAIEGTSPLYTFDDIARNSEFGGTVIVGVTPGLFFSTVFPEAGPHEEALGAIKHFKERTYAQRLNHLISLPIQNNVAFANSYRGTGGSKLQTILNDLKKGGTRIPDPMPPFPNFGQVDHNRNLRMRDIYANDTSEARKIKDVWKFFATSAPRDRKPQIKETTQHFIENAKLIIERGGKVILLRAPSTGWLYAAEEKFLPRNDGWDYLVKASGLPAYHFKDYPQLDQFECPEWSHLSGPQGEVFTREFVEILIADGHIKSLSQSNN</sequence>
<evidence type="ECO:0000313" key="1">
    <source>
        <dbReference type="EMBL" id="MDR5590978.1"/>
    </source>
</evidence>
<comment type="caution">
    <text evidence="1">The sequence shown here is derived from an EMBL/GenBank/DDBJ whole genome shotgun (WGS) entry which is preliminary data.</text>
</comment>
<dbReference type="Proteomes" id="UP001257234">
    <property type="component" value="Unassembled WGS sequence"/>
</dbReference>
<gene>
    <name evidence="1" type="ORF">RE431_10050</name>
</gene>
<evidence type="ECO:0000313" key="2">
    <source>
        <dbReference type="Proteomes" id="UP001257234"/>
    </source>
</evidence>
<evidence type="ECO:0008006" key="3">
    <source>
        <dbReference type="Google" id="ProtNLM"/>
    </source>
</evidence>